<keyword evidence="16" id="KW-0812">Transmembrane</keyword>
<feature type="region of interest" description="Disordered" evidence="15">
    <location>
        <begin position="192"/>
        <end position="216"/>
    </location>
</feature>
<evidence type="ECO:0000256" key="6">
    <source>
        <dbReference type="ARBA" id="ARBA00016366"/>
    </source>
</evidence>
<organism evidence="19 20">
    <name type="scientific">Clarias magur</name>
    <name type="common">Asian catfish</name>
    <name type="synonym">Macropteronotus magur</name>
    <dbReference type="NCBI Taxonomy" id="1594786"/>
    <lineage>
        <taxon>Eukaryota</taxon>
        <taxon>Metazoa</taxon>
        <taxon>Chordata</taxon>
        <taxon>Craniata</taxon>
        <taxon>Vertebrata</taxon>
        <taxon>Euteleostomi</taxon>
        <taxon>Actinopterygii</taxon>
        <taxon>Neopterygii</taxon>
        <taxon>Teleostei</taxon>
        <taxon>Ostariophysi</taxon>
        <taxon>Siluriformes</taxon>
        <taxon>Clariidae</taxon>
        <taxon>Clarias</taxon>
    </lineage>
</organism>
<dbReference type="GO" id="GO:0016075">
    <property type="term" value="P:rRNA catabolic process"/>
    <property type="evidence" value="ECO:0007669"/>
    <property type="project" value="TreeGrafter"/>
</dbReference>
<dbReference type="EC" id="3.1.13.1" evidence="5"/>
<feature type="region of interest" description="Disordered" evidence="15">
    <location>
        <begin position="142"/>
        <end position="169"/>
    </location>
</feature>
<evidence type="ECO:0000256" key="4">
    <source>
        <dbReference type="ARBA" id="ARBA00005785"/>
    </source>
</evidence>
<dbReference type="OrthoDB" id="372421at2759"/>
<dbReference type="InterPro" id="IPR012340">
    <property type="entry name" value="NA-bd_OB-fold"/>
</dbReference>
<dbReference type="Gene3D" id="2.40.50.140">
    <property type="entry name" value="Nucleic acid-binding proteins"/>
    <property type="match status" value="1"/>
</dbReference>
<comment type="caution">
    <text evidence="19">The sequence shown here is derived from an EMBL/GenBank/DDBJ whole genome shotgun (WGS) entry which is preliminary data.</text>
</comment>
<keyword evidence="16" id="KW-1133">Transmembrane helix</keyword>
<evidence type="ECO:0000256" key="10">
    <source>
        <dbReference type="ARBA" id="ARBA00022835"/>
    </source>
</evidence>
<keyword evidence="20" id="KW-1185">Reference proteome</keyword>
<evidence type="ECO:0000256" key="7">
    <source>
        <dbReference type="ARBA" id="ARBA00022490"/>
    </source>
</evidence>
<comment type="subcellular location">
    <subcellularLocation>
        <location evidence="3">Cytoplasm</location>
    </subcellularLocation>
</comment>
<dbReference type="Pfam" id="PF00773">
    <property type="entry name" value="RNB"/>
    <property type="match status" value="1"/>
</dbReference>
<sequence length="1210" mass="135335">GKHTSKMSLRVVFTLLLMLQSLQLGSAQTINLWDEEVTPSPSEGIPNDWKRDNLILPKNDVATAATFSGDGEVLSVNQPVTAEPGQYDMNVTTNSSTQTTVSISINTVENNQTQQNNMSVLVTPEPSPRPSTTRGSDVNLIVTNSTTPSPGNSTTTTITTSNTTSTTASTPAVNITQNSTTTVSTTFTTTTPEQFSNITEPPSNNSTNTADSTTISQQNYTSVDVFNESSTVSTTKMNATGDPFRENVDRELASGPSSDVTQQSKSQAWGAVLGIGVGVAIVGLVVYIIVKRRNYRDFSHRKLVEDAPPEPDGKLLSGDVTHYVVPDAGVVRDFLEVLEFREFRGVVFTQTACQALQNTRGRRHYNRLRGLLKDPRYDCVLFANEFQQFSYCSREKGETQEKWQTRCVYHAAVWYYNHLAGLMSVVMITEDQEAIKEYGSQNSGVYVISTREYLESFWPDLHAAQELYASIAQTLQERESEGAEKEYSEHLPAEVLEAGIKSGRYIQGTLNVNKHRAQHEAFVRFEGSASKNTELNSDVLINGIKHRNRAIHGDVVAVELLPRGEWSGRSMALTEVQGEEKAEDTHSQPMPTGRVVGIVQRNWRDYVVTFPPREELQTPSRNSQKILAIPWDCRIPKIRISTQQADALKDHRVIVRVDSWESTSLYPNGHSVRVLGKAGEVETEIQTILVENCIHVPPFSEAQLREMPVNSKEQPWQMDQAEISSRKDLRDTHLVFSIDPLGCEDVDDTLSVRILPGGKRLELGVHIADVTHFVKEGSLTDLEARSRATTYYLADRRYDMLPAVLSADLCSLLGGVDRYAMSVIWELDAVSLAVCSVWYGRTLIRSSYQLHYELAQSLLNGEDVAVPELAQLESSVRDQKLAELLQALEQLTRVARHLRSQRDKGGALELEGVEVRAQLDEDKNIAALVPKQPLEVHETVAECMIYANHWVARKIQECFPHQALLRRHPPPRQEFFNQLIDSAKSRGFTIDTRSNKALADSLDQAVDSQDPLVNRLLRVMATQAMSNALYFSTGSCSEDQYYHYGLALDRYTHFTSPIRRYADIIVHRLLMAAVQSEEEECFHKGLASNKELEEMAHQINNRNRAAQHAQKESTELFQCLYFRDKDPVTDERCVADAIIYSIRANGVLVFVPRYGLKGAMYLKNRESQVVSVGDDGECVWQVGTLQRYPDRISACTSTGTITLHLFDHVT</sequence>
<dbReference type="FunFam" id="2.40.50.690:FF:000004">
    <property type="entry name" value="DIS3-like exonuclease 1 isoform X1"/>
    <property type="match status" value="1"/>
</dbReference>
<dbReference type="GO" id="GO:0000177">
    <property type="term" value="C:cytoplasmic exosome (RNase complex)"/>
    <property type="evidence" value="ECO:0007669"/>
    <property type="project" value="TreeGrafter"/>
</dbReference>
<feature type="non-terminal residue" evidence="19">
    <location>
        <position position="1210"/>
    </location>
</feature>
<keyword evidence="12" id="KW-0460">Magnesium</keyword>
<dbReference type="GO" id="GO:0003723">
    <property type="term" value="F:RNA binding"/>
    <property type="evidence" value="ECO:0007669"/>
    <property type="project" value="UniProtKB-KW"/>
</dbReference>
<dbReference type="SMART" id="SM00955">
    <property type="entry name" value="RNB"/>
    <property type="match status" value="1"/>
</dbReference>
<dbReference type="InterPro" id="IPR001900">
    <property type="entry name" value="RNase_II/R"/>
</dbReference>
<evidence type="ECO:0000256" key="3">
    <source>
        <dbReference type="ARBA" id="ARBA00004496"/>
    </source>
</evidence>
<comment type="catalytic activity">
    <reaction evidence="1">
        <text>Exonucleolytic cleavage in the 3'- to 5'-direction to yield nucleoside 5'-phosphates.</text>
        <dbReference type="EC" id="3.1.13.1"/>
    </reaction>
</comment>
<protein>
    <recommendedName>
        <fullName evidence="6">DIS3-like exonuclease 1</fullName>
        <ecNumber evidence="5">3.1.13.1</ecNumber>
    </recommendedName>
</protein>
<dbReference type="AlphaFoldDB" id="A0A8J4U224"/>
<gene>
    <name evidence="19" type="primary">dis3l</name>
    <name evidence="19" type="ORF">DAT39_001523</name>
</gene>
<evidence type="ECO:0000256" key="5">
    <source>
        <dbReference type="ARBA" id="ARBA00012163"/>
    </source>
</evidence>
<feature type="transmembrane region" description="Helical" evidence="16">
    <location>
        <begin position="268"/>
        <end position="290"/>
    </location>
</feature>
<feature type="signal peptide" evidence="17">
    <location>
        <begin position="1"/>
        <end position="27"/>
    </location>
</feature>
<dbReference type="PROSITE" id="PS01175">
    <property type="entry name" value="RIBONUCLEASE_II"/>
    <property type="match status" value="1"/>
</dbReference>
<dbReference type="GO" id="GO:0019899">
    <property type="term" value="F:enzyme binding"/>
    <property type="evidence" value="ECO:0007669"/>
    <property type="project" value="UniProtKB-ARBA"/>
</dbReference>
<keyword evidence="10" id="KW-0271">Exosome</keyword>
<dbReference type="Proteomes" id="UP000727407">
    <property type="component" value="Unassembled WGS sequence"/>
</dbReference>
<keyword evidence="11 19" id="KW-0269">Exonuclease</keyword>
<keyword evidence="7" id="KW-0963">Cytoplasm</keyword>
<comment type="cofactor">
    <cofactor evidence="2">
        <name>Mg(2+)</name>
        <dbReference type="ChEBI" id="CHEBI:18420"/>
    </cofactor>
</comment>
<name>A0A8J4U224_CLAMG</name>
<evidence type="ECO:0000256" key="17">
    <source>
        <dbReference type="SAM" id="SignalP"/>
    </source>
</evidence>
<dbReference type="Gene3D" id="2.40.50.690">
    <property type="match status" value="1"/>
</dbReference>
<keyword evidence="8" id="KW-0540">Nuclease</keyword>
<feature type="non-terminal residue" evidence="19">
    <location>
        <position position="1"/>
    </location>
</feature>
<dbReference type="EMBL" id="QNUK01000011">
    <property type="protein sequence ID" value="KAF5908696.1"/>
    <property type="molecule type" value="Genomic_DNA"/>
</dbReference>
<dbReference type="FunFam" id="3.40.50.1010:FF:000021">
    <property type="entry name" value="DIS3-like exonuclease 1 isoform X1"/>
    <property type="match status" value="1"/>
</dbReference>
<accession>A0A8J4U224</accession>
<evidence type="ECO:0000256" key="8">
    <source>
        <dbReference type="ARBA" id="ARBA00022722"/>
    </source>
</evidence>
<dbReference type="SUPFAM" id="SSF50249">
    <property type="entry name" value="Nucleic acid-binding proteins"/>
    <property type="match status" value="2"/>
</dbReference>
<evidence type="ECO:0000256" key="11">
    <source>
        <dbReference type="ARBA" id="ARBA00022839"/>
    </source>
</evidence>
<dbReference type="Pfam" id="PF17216">
    <property type="entry name" value="Rrp44_CSD1"/>
    <property type="match status" value="1"/>
</dbReference>
<evidence type="ECO:0000256" key="15">
    <source>
        <dbReference type="SAM" id="MobiDB-lite"/>
    </source>
</evidence>
<proteinExistence type="inferred from homology"/>
<dbReference type="FunFam" id="2.40.50.700:FF:000004">
    <property type="entry name" value="Exosome complex exonuclease RRP44 homolog A"/>
    <property type="match status" value="1"/>
</dbReference>
<dbReference type="Gene3D" id="3.40.50.1010">
    <property type="entry name" value="5'-nuclease"/>
    <property type="match status" value="1"/>
</dbReference>
<evidence type="ECO:0000256" key="12">
    <source>
        <dbReference type="ARBA" id="ARBA00022842"/>
    </source>
</evidence>
<dbReference type="PANTHER" id="PTHR23355:SF30">
    <property type="entry name" value="DIS3-LIKE EXONUCLEASE 1"/>
    <property type="match status" value="1"/>
</dbReference>
<dbReference type="Pfam" id="PF17849">
    <property type="entry name" value="OB_Dis3"/>
    <property type="match status" value="1"/>
</dbReference>
<dbReference type="GO" id="GO:0008859">
    <property type="term" value="F:exoribonuclease II activity"/>
    <property type="evidence" value="ECO:0007669"/>
    <property type="project" value="UniProtKB-EC"/>
</dbReference>
<evidence type="ECO:0000256" key="16">
    <source>
        <dbReference type="SAM" id="Phobius"/>
    </source>
</evidence>
<keyword evidence="16" id="KW-0472">Membrane</keyword>
<evidence type="ECO:0000256" key="9">
    <source>
        <dbReference type="ARBA" id="ARBA00022801"/>
    </source>
</evidence>
<dbReference type="GO" id="GO:0006402">
    <property type="term" value="P:mRNA catabolic process"/>
    <property type="evidence" value="ECO:0007669"/>
    <property type="project" value="TreeGrafter"/>
</dbReference>
<feature type="compositionally biased region" description="Low complexity" evidence="15">
    <location>
        <begin position="143"/>
        <end position="169"/>
    </location>
</feature>
<keyword evidence="9" id="KW-0378">Hydrolase</keyword>
<dbReference type="InterPro" id="IPR022966">
    <property type="entry name" value="RNase_II/R_CS"/>
</dbReference>
<evidence type="ECO:0000313" key="19">
    <source>
        <dbReference type="EMBL" id="KAF5908696.1"/>
    </source>
</evidence>
<reference evidence="19" key="1">
    <citation type="submission" date="2020-07" db="EMBL/GenBank/DDBJ databases">
        <title>Clarias magur genome sequencing, assembly and annotation.</title>
        <authorList>
            <person name="Kushwaha B."/>
            <person name="Kumar R."/>
            <person name="Das P."/>
            <person name="Joshi C.G."/>
            <person name="Kumar D."/>
            <person name="Nagpure N.S."/>
            <person name="Pandey M."/>
            <person name="Agarwal S."/>
            <person name="Srivastava S."/>
            <person name="Singh M."/>
            <person name="Sahoo L."/>
            <person name="Jayasankar P."/>
            <person name="Meher P.K."/>
            <person name="Koringa P.G."/>
            <person name="Iquebal M.A."/>
            <person name="Das S.P."/>
            <person name="Bit A."/>
            <person name="Patnaik S."/>
            <person name="Patel N."/>
            <person name="Shah T.M."/>
            <person name="Hinsu A."/>
            <person name="Jena J.K."/>
        </authorList>
    </citation>
    <scope>NUCLEOTIDE SEQUENCE</scope>
    <source>
        <strain evidence="19">CIFAMagur01</strain>
        <tissue evidence="19">Testis</tissue>
    </source>
</reference>
<dbReference type="GO" id="GO:0010467">
    <property type="term" value="P:gene expression"/>
    <property type="evidence" value="ECO:0007669"/>
    <property type="project" value="UniProtKB-ARBA"/>
</dbReference>
<feature type="compositionally biased region" description="Low complexity" evidence="15">
    <location>
        <begin position="203"/>
        <end position="216"/>
    </location>
</feature>
<dbReference type="InterPro" id="IPR050180">
    <property type="entry name" value="RNR_Ribonuclease"/>
</dbReference>
<feature type="chain" id="PRO_5035156644" description="DIS3-like exonuclease 1" evidence="17">
    <location>
        <begin position="28"/>
        <end position="1210"/>
    </location>
</feature>
<comment type="similarity">
    <text evidence="4 14">Belongs to the RNR ribonuclease family.</text>
</comment>
<evidence type="ECO:0000256" key="14">
    <source>
        <dbReference type="RuleBase" id="RU003901"/>
    </source>
</evidence>
<evidence type="ECO:0000256" key="13">
    <source>
        <dbReference type="ARBA" id="ARBA00022884"/>
    </source>
</evidence>
<dbReference type="InterPro" id="IPR041505">
    <property type="entry name" value="Dis3_CSD2"/>
</dbReference>
<dbReference type="InterPro" id="IPR033771">
    <property type="entry name" value="Rrp44_CSD1"/>
</dbReference>
<evidence type="ECO:0000259" key="18">
    <source>
        <dbReference type="SMART" id="SM00955"/>
    </source>
</evidence>
<evidence type="ECO:0000256" key="2">
    <source>
        <dbReference type="ARBA" id="ARBA00001946"/>
    </source>
</evidence>
<dbReference type="Gene3D" id="2.40.50.700">
    <property type="match status" value="1"/>
</dbReference>
<evidence type="ECO:0000256" key="1">
    <source>
        <dbReference type="ARBA" id="ARBA00001849"/>
    </source>
</evidence>
<feature type="domain" description="RNB" evidence="18">
    <location>
        <begin position="726"/>
        <end position="1076"/>
    </location>
</feature>
<feature type="compositionally biased region" description="Polar residues" evidence="15">
    <location>
        <begin position="192"/>
        <end position="202"/>
    </location>
</feature>
<dbReference type="CDD" id="cd09862">
    <property type="entry name" value="PIN_Rrp44-like"/>
    <property type="match status" value="1"/>
</dbReference>
<keyword evidence="13" id="KW-0694">RNA-binding</keyword>
<keyword evidence="17" id="KW-0732">Signal</keyword>
<feature type="compositionally biased region" description="Basic and acidic residues" evidence="15">
    <location>
        <begin position="243"/>
        <end position="252"/>
    </location>
</feature>
<feature type="region of interest" description="Disordered" evidence="15">
    <location>
        <begin position="231"/>
        <end position="261"/>
    </location>
</feature>
<dbReference type="PANTHER" id="PTHR23355">
    <property type="entry name" value="RIBONUCLEASE"/>
    <property type="match status" value="1"/>
</dbReference>
<evidence type="ECO:0000313" key="20">
    <source>
        <dbReference type="Proteomes" id="UP000727407"/>
    </source>
</evidence>